<dbReference type="GO" id="GO:0003676">
    <property type="term" value="F:nucleic acid binding"/>
    <property type="evidence" value="ECO:0007669"/>
    <property type="project" value="InterPro"/>
</dbReference>
<dbReference type="AlphaFoldDB" id="A0A9W7T5U2"/>
<feature type="non-terminal residue" evidence="2">
    <location>
        <position position="452"/>
    </location>
</feature>
<gene>
    <name evidence="2" type="ORF">IRJ41_015033</name>
</gene>
<dbReference type="PROSITE" id="PS50994">
    <property type="entry name" value="INTEGRASE"/>
    <property type="match status" value="1"/>
</dbReference>
<dbReference type="PANTHER" id="PTHR47266">
    <property type="entry name" value="ENDONUCLEASE-RELATED"/>
    <property type="match status" value="1"/>
</dbReference>
<comment type="caution">
    <text evidence="2">The sequence shown here is derived from an EMBL/GenBank/DDBJ whole genome shotgun (WGS) entry which is preliminary data.</text>
</comment>
<dbReference type="InterPro" id="IPR001584">
    <property type="entry name" value="Integrase_cat-core"/>
</dbReference>
<dbReference type="InterPro" id="IPR036397">
    <property type="entry name" value="RNaseH_sf"/>
</dbReference>
<evidence type="ECO:0000313" key="2">
    <source>
        <dbReference type="EMBL" id="KAI7790596.1"/>
    </source>
</evidence>
<feature type="domain" description="Integrase catalytic" evidence="1">
    <location>
        <begin position="133"/>
        <end position="290"/>
    </location>
</feature>
<dbReference type="Pfam" id="PF17921">
    <property type="entry name" value="Integrase_H2C2"/>
    <property type="match status" value="1"/>
</dbReference>
<evidence type="ECO:0000259" key="1">
    <source>
        <dbReference type="PROSITE" id="PS50994"/>
    </source>
</evidence>
<organism evidence="2 3">
    <name type="scientific">Triplophysa rosa</name>
    <name type="common">Cave loach</name>
    <dbReference type="NCBI Taxonomy" id="992332"/>
    <lineage>
        <taxon>Eukaryota</taxon>
        <taxon>Metazoa</taxon>
        <taxon>Chordata</taxon>
        <taxon>Craniata</taxon>
        <taxon>Vertebrata</taxon>
        <taxon>Euteleostomi</taxon>
        <taxon>Actinopterygii</taxon>
        <taxon>Neopterygii</taxon>
        <taxon>Teleostei</taxon>
        <taxon>Ostariophysi</taxon>
        <taxon>Cypriniformes</taxon>
        <taxon>Nemacheilidae</taxon>
        <taxon>Triplophysa</taxon>
    </lineage>
</organism>
<keyword evidence="3" id="KW-1185">Reference proteome</keyword>
<dbReference type="Gene3D" id="1.10.340.70">
    <property type="match status" value="1"/>
</dbReference>
<evidence type="ECO:0000313" key="3">
    <source>
        <dbReference type="Proteomes" id="UP001059041"/>
    </source>
</evidence>
<dbReference type="SUPFAM" id="SSF53098">
    <property type="entry name" value="Ribonuclease H-like"/>
    <property type="match status" value="1"/>
</dbReference>
<dbReference type="GO" id="GO:0015074">
    <property type="term" value="P:DNA integration"/>
    <property type="evidence" value="ECO:0007669"/>
    <property type="project" value="InterPro"/>
</dbReference>
<dbReference type="InterPro" id="IPR052160">
    <property type="entry name" value="Gypsy_RT_Integrase-like"/>
</dbReference>
<dbReference type="Proteomes" id="UP001059041">
    <property type="component" value="Unassembled WGS sequence"/>
</dbReference>
<dbReference type="InterPro" id="IPR012337">
    <property type="entry name" value="RNaseH-like_sf"/>
</dbReference>
<dbReference type="EMBL" id="JAFHDT010000067">
    <property type="protein sequence ID" value="KAI7790596.1"/>
    <property type="molecule type" value="Genomic_DNA"/>
</dbReference>
<protein>
    <submittedName>
        <fullName evidence="2">Gypsy retrotransposon integrase-like 1</fullName>
    </submittedName>
</protein>
<dbReference type="Gene3D" id="3.30.420.10">
    <property type="entry name" value="Ribonuclease H-like superfamily/Ribonuclease H"/>
    <property type="match status" value="1"/>
</dbReference>
<accession>A0A9W7T5U2</accession>
<dbReference type="Pfam" id="PF00665">
    <property type="entry name" value="rve"/>
    <property type="match status" value="1"/>
</dbReference>
<name>A0A9W7T5U2_TRIRA</name>
<proteinExistence type="predicted"/>
<sequence length="452" mass="52286">KVVAQFVPLYTEVKCYLESGQDHENTMRCGKQRKRAVRRSSKKFTVQDGHRYYTEEGSKRLVIMDEKEKERVLLECHENPETGRHRGSSSTYNKLVASYYWLGIIEDIKQWIDRCPQCRHSAKTAAPDLQPINVTEPWTTVLMDLMGPLPVTLQGNSYVLLMTDLFTRWLIAEPLKSKTAAEVSAVVLDKLFEFGLAERIITRQGTEMVNQVNEMFHVLGLRQCVASASHSQLKRHDMRTSQKFKRTLFKYCNEQRNDWDKHLKGVVYAINTSKHAATNYTPYFLMFNRHPRMVEVLNIKLESEADSFIVENPEVGIDARIAEVTAQCSENKGMDNIEKARQKQMIFYEFRKRKETFHIPAGEEVLNTSRREEVCKRGRLESNCSGYFVVSDITEKVDESDNISCQITEVLSPNPLWTSDGHLHVYTGDHEYCMKTGTVDTSMAKMEERHWS</sequence>
<dbReference type="InterPro" id="IPR041588">
    <property type="entry name" value="Integrase_H2C2"/>
</dbReference>
<reference evidence="2" key="1">
    <citation type="submission" date="2021-02" db="EMBL/GenBank/DDBJ databases">
        <title>Comparative genomics reveals that relaxation of natural selection precedes convergent phenotypic evolution of cavefish.</title>
        <authorList>
            <person name="Peng Z."/>
        </authorList>
    </citation>
    <scope>NUCLEOTIDE SEQUENCE</scope>
    <source>
        <tissue evidence="2">Muscle</tissue>
    </source>
</reference>